<evidence type="ECO:0000256" key="7">
    <source>
        <dbReference type="ARBA" id="ARBA00022741"/>
    </source>
</evidence>
<evidence type="ECO:0000256" key="6">
    <source>
        <dbReference type="ARBA" id="ARBA00022692"/>
    </source>
</evidence>
<sequence length="781" mass="86850">MRRWLDSLVNRAVLFVVGVVVVTALLVVVAGTLLSRSELEQQAADQVTTIARLAASDLDDTLSQRLETLSYVAQELSMSRDSFGVQAKARMRRQGALSQLFDAVYLIDEQGKAIAGYPGTRGMIGTDVSNRLYFQKASTQLTPVISEPYRSHYQGSPSVMLAVPVFDHKQRFIGVLGGVISLAGDHLIEELLRIRIGDTGYIAVVTHDGTVLANGRNGEVMQPLRGANPIVADAMDGFEGTAQTRNSQGEKIILSIRQMAQVPWFVAAVWPAREAYASTIRIKDAFLWVLLAVLLLVVPVAMWRFRRLMAPLQTLGTQVYERHLGLRSDPVGSSGWSEINQVADIFNTVMDERDHAMSILAEREAFFRSLTQGAPVGIVQADVLGRIEFVNPAFESISGLTQEEVSGSHLFDCILPDDRDAVIKGWQQARQKQKVFRNRFRLQGVDIDHPVWCQITTAPMATPEKVMGTITIVRDISRELEVEATLRDEQRRAESILEVIREGVLMADTSGRIRYANHAVGRFLGTSEEFLGENVFELIAIEHEEKVLPREWFLEQDRLYSLYATLRNHSGEILDVDLSMIHIRHGKENERLVLVLRDDTERRREKERLSWEAAHDPLTQLLNRRAFNAALTKCLTEPADEDTRSVLLMIDLDGFKPVNDEGGHLLGDELLQCLAGVFKESVRQSDTVARIGGDEFGIILPGCGLDRAITLAEGIRARVEACKLEQKGRKFGVTVSIGVTELVPEDHDSKHVVARADEGTYLAKSQGRNQVVVMPPPGNPV</sequence>
<dbReference type="GO" id="GO:0016301">
    <property type="term" value="F:kinase activity"/>
    <property type="evidence" value="ECO:0007669"/>
    <property type="project" value="UniProtKB-KW"/>
</dbReference>
<dbReference type="Pfam" id="PF00989">
    <property type="entry name" value="PAS"/>
    <property type="match status" value="1"/>
</dbReference>
<dbReference type="InterPro" id="IPR043128">
    <property type="entry name" value="Rev_trsase/Diguanyl_cyclase"/>
</dbReference>
<dbReference type="InterPro" id="IPR013767">
    <property type="entry name" value="PAS_fold"/>
</dbReference>
<dbReference type="Pfam" id="PF13426">
    <property type="entry name" value="PAS_9"/>
    <property type="match status" value="1"/>
</dbReference>
<dbReference type="CDD" id="cd18774">
    <property type="entry name" value="PDC2_HK_sensor"/>
    <property type="match status" value="1"/>
</dbReference>
<keyword evidence="7" id="KW-0547">Nucleotide-binding</keyword>
<dbReference type="InterPro" id="IPR052155">
    <property type="entry name" value="Biofilm_reg_signaling"/>
</dbReference>
<evidence type="ECO:0000259" key="15">
    <source>
        <dbReference type="PROSITE" id="PS50887"/>
    </source>
</evidence>
<evidence type="ECO:0000256" key="8">
    <source>
        <dbReference type="ARBA" id="ARBA00022777"/>
    </source>
</evidence>
<evidence type="ECO:0000313" key="16">
    <source>
        <dbReference type="EMBL" id="NWN91994.1"/>
    </source>
</evidence>
<feature type="transmembrane region" description="Helical" evidence="13">
    <location>
        <begin position="12"/>
        <end position="34"/>
    </location>
</feature>
<dbReference type="EMBL" id="JABEVQ010000005">
    <property type="protein sequence ID" value="NWN91994.1"/>
    <property type="molecule type" value="Genomic_DNA"/>
</dbReference>
<dbReference type="SUPFAM" id="SSF55785">
    <property type="entry name" value="PYP-like sensor domain (PAS domain)"/>
    <property type="match status" value="2"/>
</dbReference>
<evidence type="ECO:0000256" key="13">
    <source>
        <dbReference type="SAM" id="Phobius"/>
    </source>
</evidence>
<accession>A0A851HRF4</accession>
<evidence type="ECO:0000313" key="17">
    <source>
        <dbReference type="Proteomes" id="UP000536442"/>
    </source>
</evidence>
<dbReference type="Pfam" id="PF00990">
    <property type="entry name" value="GGDEF"/>
    <property type="match status" value="1"/>
</dbReference>
<dbReference type="SUPFAM" id="SSF103190">
    <property type="entry name" value="Sensory domain-like"/>
    <property type="match status" value="1"/>
</dbReference>
<dbReference type="SUPFAM" id="SSF55073">
    <property type="entry name" value="Nucleotide cyclase"/>
    <property type="match status" value="1"/>
</dbReference>
<dbReference type="PROSITE" id="PS50887">
    <property type="entry name" value="GGDEF"/>
    <property type="match status" value="1"/>
</dbReference>
<name>A0A851HRF4_9GAMM</name>
<keyword evidence="4" id="KW-0597">Phosphoprotein</keyword>
<dbReference type="InterPro" id="IPR029151">
    <property type="entry name" value="Sensor-like_sf"/>
</dbReference>
<dbReference type="InterPro" id="IPR000160">
    <property type="entry name" value="GGDEF_dom"/>
</dbReference>
<comment type="subcellular location">
    <subcellularLocation>
        <location evidence="2">Cell membrane</location>
        <topology evidence="2">Multi-pass membrane protein</topology>
    </subcellularLocation>
</comment>
<keyword evidence="10 13" id="KW-1133">Transmembrane helix</keyword>
<evidence type="ECO:0000256" key="2">
    <source>
        <dbReference type="ARBA" id="ARBA00004651"/>
    </source>
</evidence>
<proteinExistence type="predicted"/>
<keyword evidence="9" id="KW-0067">ATP-binding</keyword>
<reference evidence="16 17" key="1">
    <citation type="submission" date="2020-03" db="EMBL/GenBank/DDBJ databases">
        <title>Metagenomic, metatranscriptomic, and metabolomic analyses revealed the key microbes and metabolic features during the fermentation of ganjang, Korean traditional soy sauce.</title>
        <authorList>
            <person name="Chun B.H."/>
            <person name="Jeon C.O."/>
        </authorList>
    </citation>
    <scope>NUCLEOTIDE SEQUENCE [LARGE SCALE GENOMIC DNA]</scope>
    <source>
        <strain evidence="16 17">KG14</strain>
    </source>
</reference>
<dbReference type="Pfam" id="PF02743">
    <property type="entry name" value="dCache_1"/>
    <property type="match status" value="1"/>
</dbReference>
<dbReference type="SMART" id="SM00267">
    <property type="entry name" value="GGDEF"/>
    <property type="match status" value="1"/>
</dbReference>
<evidence type="ECO:0000256" key="5">
    <source>
        <dbReference type="ARBA" id="ARBA00022679"/>
    </source>
</evidence>
<dbReference type="Gene3D" id="3.30.70.270">
    <property type="match status" value="1"/>
</dbReference>
<feature type="domain" description="GGDEF" evidence="15">
    <location>
        <begin position="643"/>
        <end position="776"/>
    </location>
</feature>
<organism evidence="16 17">
    <name type="scientific">Marinobacter adhaerens</name>
    <dbReference type="NCBI Taxonomy" id="1033846"/>
    <lineage>
        <taxon>Bacteria</taxon>
        <taxon>Pseudomonadati</taxon>
        <taxon>Pseudomonadota</taxon>
        <taxon>Gammaproteobacteria</taxon>
        <taxon>Pseudomonadales</taxon>
        <taxon>Marinobacteraceae</taxon>
        <taxon>Marinobacter</taxon>
    </lineage>
</organism>
<dbReference type="NCBIfam" id="TIGR00254">
    <property type="entry name" value="GGDEF"/>
    <property type="match status" value="1"/>
</dbReference>
<feature type="transmembrane region" description="Helical" evidence="13">
    <location>
        <begin position="285"/>
        <end position="305"/>
    </location>
</feature>
<dbReference type="Gene3D" id="3.30.450.20">
    <property type="entry name" value="PAS domain"/>
    <property type="match status" value="3"/>
</dbReference>
<dbReference type="PROSITE" id="PS50112">
    <property type="entry name" value="PAS"/>
    <property type="match status" value="2"/>
</dbReference>
<keyword evidence="11" id="KW-0902">Two-component regulatory system</keyword>
<dbReference type="InterPro" id="IPR000014">
    <property type="entry name" value="PAS"/>
</dbReference>
<dbReference type="InterPro" id="IPR029787">
    <property type="entry name" value="Nucleotide_cyclase"/>
</dbReference>
<evidence type="ECO:0000256" key="10">
    <source>
        <dbReference type="ARBA" id="ARBA00022989"/>
    </source>
</evidence>
<dbReference type="PANTHER" id="PTHR44757:SF2">
    <property type="entry name" value="BIOFILM ARCHITECTURE MAINTENANCE PROTEIN MBAA"/>
    <property type="match status" value="1"/>
</dbReference>
<dbReference type="AlphaFoldDB" id="A0A851HRF4"/>
<keyword evidence="17" id="KW-1185">Reference proteome</keyword>
<comment type="cofactor">
    <cofactor evidence="1">
        <name>Mg(2+)</name>
        <dbReference type="ChEBI" id="CHEBI:18420"/>
    </cofactor>
</comment>
<evidence type="ECO:0000256" key="4">
    <source>
        <dbReference type="ARBA" id="ARBA00022553"/>
    </source>
</evidence>
<dbReference type="GO" id="GO:0005886">
    <property type="term" value="C:plasma membrane"/>
    <property type="evidence" value="ECO:0007669"/>
    <property type="project" value="UniProtKB-SubCell"/>
</dbReference>
<evidence type="ECO:0000256" key="12">
    <source>
        <dbReference type="ARBA" id="ARBA00023136"/>
    </source>
</evidence>
<dbReference type="GO" id="GO:0000160">
    <property type="term" value="P:phosphorelay signal transduction system"/>
    <property type="evidence" value="ECO:0007669"/>
    <property type="project" value="UniProtKB-KW"/>
</dbReference>
<dbReference type="NCBIfam" id="TIGR00229">
    <property type="entry name" value="sensory_box"/>
    <property type="match status" value="2"/>
</dbReference>
<dbReference type="Proteomes" id="UP000536442">
    <property type="component" value="Unassembled WGS sequence"/>
</dbReference>
<evidence type="ECO:0000256" key="11">
    <source>
        <dbReference type="ARBA" id="ARBA00023012"/>
    </source>
</evidence>
<dbReference type="CDD" id="cd01949">
    <property type="entry name" value="GGDEF"/>
    <property type="match status" value="1"/>
</dbReference>
<comment type="caution">
    <text evidence="16">The sequence shown here is derived from an EMBL/GenBank/DDBJ whole genome shotgun (WGS) entry which is preliminary data.</text>
</comment>
<evidence type="ECO:0000256" key="9">
    <source>
        <dbReference type="ARBA" id="ARBA00022840"/>
    </source>
</evidence>
<keyword evidence="3" id="KW-1003">Cell membrane</keyword>
<keyword evidence="12 13" id="KW-0472">Membrane</keyword>
<dbReference type="GO" id="GO:0005524">
    <property type="term" value="F:ATP binding"/>
    <property type="evidence" value="ECO:0007669"/>
    <property type="project" value="UniProtKB-KW"/>
</dbReference>
<dbReference type="PANTHER" id="PTHR44757">
    <property type="entry name" value="DIGUANYLATE CYCLASE DGCP"/>
    <property type="match status" value="1"/>
</dbReference>
<dbReference type="InterPro" id="IPR033479">
    <property type="entry name" value="dCache_1"/>
</dbReference>
<keyword evidence="6 13" id="KW-0812">Transmembrane</keyword>
<evidence type="ECO:0000256" key="3">
    <source>
        <dbReference type="ARBA" id="ARBA00022475"/>
    </source>
</evidence>
<dbReference type="FunFam" id="3.30.70.270:FF:000001">
    <property type="entry name" value="Diguanylate cyclase domain protein"/>
    <property type="match status" value="1"/>
</dbReference>
<dbReference type="InterPro" id="IPR035965">
    <property type="entry name" value="PAS-like_dom_sf"/>
</dbReference>
<keyword evidence="8" id="KW-0418">Kinase</keyword>
<dbReference type="CDD" id="cd00130">
    <property type="entry name" value="PAS"/>
    <property type="match status" value="2"/>
</dbReference>
<keyword evidence="5" id="KW-0808">Transferase</keyword>
<dbReference type="GO" id="GO:0006355">
    <property type="term" value="P:regulation of DNA-templated transcription"/>
    <property type="evidence" value="ECO:0007669"/>
    <property type="project" value="InterPro"/>
</dbReference>
<feature type="domain" description="PAS" evidence="14">
    <location>
        <begin position="363"/>
        <end position="433"/>
    </location>
</feature>
<protein>
    <submittedName>
        <fullName evidence="16">Diguanylate cyclase</fullName>
    </submittedName>
</protein>
<evidence type="ECO:0000256" key="1">
    <source>
        <dbReference type="ARBA" id="ARBA00001946"/>
    </source>
</evidence>
<evidence type="ECO:0000259" key="14">
    <source>
        <dbReference type="PROSITE" id="PS50112"/>
    </source>
</evidence>
<feature type="domain" description="PAS" evidence="14">
    <location>
        <begin position="489"/>
        <end position="529"/>
    </location>
</feature>
<dbReference type="SMART" id="SM00091">
    <property type="entry name" value="PAS"/>
    <property type="match status" value="2"/>
</dbReference>
<gene>
    <name evidence="16" type="ORF">HLV39_10875</name>
</gene>
<dbReference type="CDD" id="cd18773">
    <property type="entry name" value="PDC1_HK_sensor"/>
    <property type="match status" value="1"/>
</dbReference>